<reference evidence="1 2" key="1">
    <citation type="submission" date="2017-05" db="EMBL/GenBank/DDBJ databases">
        <title>Functional genome analysis of Paenibacillus pasadenensis strain R16: insights on endophytic life style and antifungal activity.</title>
        <authorList>
            <person name="Passera A."/>
            <person name="Marcolungo L."/>
            <person name="Casati P."/>
            <person name="Brasca M."/>
            <person name="Quaglino F."/>
            <person name="Delledonne M."/>
        </authorList>
    </citation>
    <scope>NUCLEOTIDE SEQUENCE [LARGE SCALE GENOMIC DNA]</scope>
    <source>
        <strain evidence="1 2">R16</strain>
    </source>
</reference>
<protein>
    <recommendedName>
        <fullName evidence="3">Carbon monoxide oxidation accessory protein CoxG</fullName>
    </recommendedName>
</protein>
<keyword evidence="2" id="KW-1185">Reference proteome</keyword>
<dbReference type="EMBL" id="NFEZ01000004">
    <property type="protein sequence ID" value="PLT43807.1"/>
    <property type="molecule type" value="Genomic_DNA"/>
</dbReference>
<dbReference type="AlphaFoldDB" id="A0A2N5N0D9"/>
<evidence type="ECO:0000313" key="1">
    <source>
        <dbReference type="EMBL" id="PLT43807.1"/>
    </source>
</evidence>
<dbReference type="OrthoDB" id="2374625at2"/>
<dbReference type="RefSeq" id="WP_028599316.1">
    <property type="nucleotide sequence ID" value="NZ_BIMM01000006.1"/>
</dbReference>
<dbReference type="Gene3D" id="3.30.530.20">
    <property type="match status" value="1"/>
</dbReference>
<organism evidence="1 2">
    <name type="scientific">Paenibacillus pasadenensis</name>
    <dbReference type="NCBI Taxonomy" id="217090"/>
    <lineage>
        <taxon>Bacteria</taxon>
        <taxon>Bacillati</taxon>
        <taxon>Bacillota</taxon>
        <taxon>Bacilli</taxon>
        <taxon>Bacillales</taxon>
        <taxon>Paenibacillaceae</taxon>
        <taxon>Paenibacillus</taxon>
    </lineage>
</organism>
<dbReference type="InterPro" id="IPR023393">
    <property type="entry name" value="START-like_dom_sf"/>
</dbReference>
<comment type="caution">
    <text evidence="1">The sequence shown here is derived from an EMBL/GenBank/DDBJ whole genome shotgun (WGS) entry which is preliminary data.</text>
</comment>
<name>A0A2N5N0D9_9BACL</name>
<sequence>MPSGTHRSEVKASLEQVQAFIRDPDRWEPLMPGYIKHEIVSARESVWTFKADLGFTKKAVELKLELEEEADPSRVAFRLTGLSDPVEGSGSFEAAAAGAAASLVGSLDISGKGLMAMMMNSVMKEFVPRAVEQLTAATAAAIEERAAS</sequence>
<dbReference type="Proteomes" id="UP000234789">
    <property type="component" value="Unassembled WGS sequence"/>
</dbReference>
<accession>A0A2N5N0D9</accession>
<gene>
    <name evidence="1" type="ORF">B8V81_2238</name>
</gene>
<dbReference type="CDD" id="cd07812">
    <property type="entry name" value="SRPBCC"/>
    <property type="match status" value="1"/>
</dbReference>
<evidence type="ECO:0000313" key="2">
    <source>
        <dbReference type="Proteomes" id="UP000234789"/>
    </source>
</evidence>
<dbReference type="InterPro" id="IPR019587">
    <property type="entry name" value="Polyketide_cyclase/dehydratase"/>
</dbReference>
<evidence type="ECO:0008006" key="3">
    <source>
        <dbReference type="Google" id="ProtNLM"/>
    </source>
</evidence>
<dbReference type="SUPFAM" id="SSF55961">
    <property type="entry name" value="Bet v1-like"/>
    <property type="match status" value="1"/>
</dbReference>
<dbReference type="Pfam" id="PF10604">
    <property type="entry name" value="Polyketide_cyc2"/>
    <property type="match status" value="1"/>
</dbReference>
<proteinExistence type="predicted"/>